<evidence type="ECO:0000313" key="5">
    <source>
        <dbReference type="EMBL" id="CAB4174066.1"/>
    </source>
</evidence>
<dbReference type="EMBL" id="LR796980">
    <property type="protein sequence ID" value="CAB4178813.1"/>
    <property type="molecule type" value="Genomic_DNA"/>
</dbReference>
<dbReference type="EMBL" id="LR796461">
    <property type="protein sequence ID" value="CAB4146179.1"/>
    <property type="molecule type" value="Genomic_DNA"/>
</dbReference>
<sequence>MTTLKMNKVDTLPEIARAGRKSEELNMIIAALNESAKDGNSVRIDGIKAGNAYNSMQQRIRAQAKKLGYKIVIRFDSTTDALFFKATRIGNVKNTTEIGVTAVNNLSAKSSEITGVKTKVKTK</sequence>
<name>A0A6J5PVE2_9CAUD</name>
<dbReference type="EMBL" id="LR796917">
    <property type="protein sequence ID" value="CAB4174066.1"/>
    <property type="molecule type" value="Genomic_DNA"/>
</dbReference>
<organism evidence="5">
    <name type="scientific">uncultured Caudovirales phage</name>
    <dbReference type="NCBI Taxonomy" id="2100421"/>
    <lineage>
        <taxon>Viruses</taxon>
        <taxon>Duplodnaviria</taxon>
        <taxon>Heunggongvirae</taxon>
        <taxon>Uroviricota</taxon>
        <taxon>Caudoviricetes</taxon>
        <taxon>Peduoviridae</taxon>
        <taxon>Maltschvirus</taxon>
        <taxon>Maltschvirus maltsch</taxon>
    </lineage>
</organism>
<proteinExistence type="predicted"/>
<evidence type="ECO:0000313" key="9">
    <source>
        <dbReference type="EMBL" id="CAB4216181.1"/>
    </source>
</evidence>
<evidence type="ECO:0000313" key="3">
    <source>
        <dbReference type="EMBL" id="CAB4150913.1"/>
    </source>
</evidence>
<protein>
    <submittedName>
        <fullName evidence="5">Uncharacterized protein</fullName>
    </submittedName>
</protein>
<evidence type="ECO:0000313" key="10">
    <source>
        <dbReference type="EMBL" id="CAB4220079.1"/>
    </source>
</evidence>
<dbReference type="EMBL" id="LR796305">
    <property type="protein sequence ID" value="CAB4135653.1"/>
    <property type="molecule type" value="Genomic_DNA"/>
</dbReference>
<evidence type="ECO:0000313" key="8">
    <source>
        <dbReference type="EMBL" id="CAB4191962.1"/>
    </source>
</evidence>
<dbReference type="EMBL" id="LR797492">
    <property type="protein sequence ID" value="CAB4220079.1"/>
    <property type="molecule type" value="Genomic_DNA"/>
</dbReference>
<reference evidence="5" key="1">
    <citation type="submission" date="2020-05" db="EMBL/GenBank/DDBJ databases">
        <authorList>
            <person name="Chiriac C."/>
            <person name="Salcher M."/>
            <person name="Ghai R."/>
            <person name="Kavagutti S V."/>
        </authorList>
    </citation>
    <scope>NUCLEOTIDE SEQUENCE</scope>
</reference>
<evidence type="ECO:0000313" key="6">
    <source>
        <dbReference type="EMBL" id="CAB4178813.1"/>
    </source>
</evidence>
<dbReference type="EMBL" id="LR798423">
    <property type="protein sequence ID" value="CAB5230702.1"/>
    <property type="molecule type" value="Genomic_DNA"/>
</dbReference>
<dbReference type="EMBL" id="LR796709">
    <property type="protein sequence ID" value="CAB4161464.1"/>
    <property type="molecule type" value="Genomic_DNA"/>
</dbReference>
<evidence type="ECO:0000313" key="2">
    <source>
        <dbReference type="EMBL" id="CAB4146179.1"/>
    </source>
</evidence>
<evidence type="ECO:0000313" key="7">
    <source>
        <dbReference type="EMBL" id="CAB4188846.1"/>
    </source>
</evidence>
<accession>A0A6J5PVE2</accession>
<dbReference type="EMBL" id="LR797434">
    <property type="protein sequence ID" value="CAB4216181.1"/>
    <property type="molecule type" value="Genomic_DNA"/>
</dbReference>
<dbReference type="EMBL" id="LR797180">
    <property type="protein sequence ID" value="CAB4191962.1"/>
    <property type="molecule type" value="Genomic_DNA"/>
</dbReference>
<dbReference type="EMBL" id="LR796548">
    <property type="protein sequence ID" value="CAB4150913.1"/>
    <property type="molecule type" value="Genomic_DNA"/>
</dbReference>
<gene>
    <name evidence="6" type="ORF">UFOVP1031_2</name>
    <name evidence="7" type="ORF">UFOVP1172_133</name>
    <name evidence="8" type="ORF">UFOVP1240_38</name>
    <name evidence="9" type="ORF">UFOVP1486_95</name>
    <name evidence="11" type="ORF">UFOVP1578_74</name>
    <name evidence="10" type="ORF">UFOVP1630_66</name>
    <name evidence="1" type="ORF">UFOVP288_55</name>
    <name evidence="2" type="ORF">UFOVP483_141</name>
    <name evidence="3" type="ORF">UFOVP573_60</name>
    <name evidence="4" type="ORF">UFOVP769_55</name>
    <name evidence="5" type="ORF">UFOVP962_23</name>
</gene>
<evidence type="ECO:0000313" key="11">
    <source>
        <dbReference type="EMBL" id="CAB5230702.1"/>
    </source>
</evidence>
<evidence type="ECO:0000313" key="4">
    <source>
        <dbReference type="EMBL" id="CAB4161464.1"/>
    </source>
</evidence>
<evidence type="ECO:0000313" key="1">
    <source>
        <dbReference type="EMBL" id="CAB4135653.1"/>
    </source>
</evidence>
<dbReference type="EMBL" id="LR797130">
    <property type="protein sequence ID" value="CAB4188846.1"/>
    <property type="molecule type" value="Genomic_DNA"/>
</dbReference>